<reference evidence="2" key="1">
    <citation type="submission" date="2020-02" db="EMBL/GenBank/DDBJ databases">
        <authorList>
            <person name="Meier V. D."/>
        </authorList>
    </citation>
    <scope>NUCLEOTIDE SEQUENCE</scope>
    <source>
        <strain evidence="2">AVDCRST_MAG73</strain>
    </source>
</reference>
<feature type="non-terminal residue" evidence="2">
    <location>
        <position position="1"/>
    </location>
</feature>
<dbReference type="AlphaFoldDB" id="A0A6J4UW42"/>
<evidence type="ECO:0000256" key="1">
    <source>
        <dbReference type="SAM" id="MobiDB-lite"/>
    </source>
</evidence>
<proteinExistence type="predicted"/>
<feature type="region of interest" description="Disordered" evidence="1">
    <location>
        <begin position="1"/>
        <end position="28"/>
    </location>
</feature>
<sequence length="79" mass="8589">DAGAVAGRRPARRGAADDPGVPTVRLSGPAARLPVHPIVLGLRLRGNRQVRYHQRRHARGLARPALQPVRARGIRSRPL</sequence>
<name>A0A6J4UW42_9BACT</name>
<accession>A0A6J4UW42</accession>
<dbReference type="EMBL" id="CADCWE010000251">
    <property type="protein sequence ID" value="CAA9562161.1"/>
    <property type="molecule type" value="Genomic_DNA"/>
</dbReference>
<feature type="non-terminal residue" evidence="2">
    <location>
        <position position="79"/>
    </location>
</feature>
<evidence type="ECO:0000313" key="2">
    <source>
        <dbReference type="EMBL" id="CAA9562161.1"/>
    </source>
</evidence>
<organism evidence="2">
    <name type="scientific">uncultured Thermomicrobiales bacterium</name>
    <dbReference type="NCBI Taxonomy" id="1645740"/>
    <lineage>
        <taxon>Bacteria</taxon>
        <taxon>Pseudomonadati</taxon>
        <taxon>Thermomicrobiota</taxon>
        <taxon>Thermomicrobia</taxon>
        <taxon>Thermomicrobiales</taxon>
        <taxon>environmental samples</taxon>
    </lineage>
</organism>
<gene>
    <name evidence="2" type="ORF">AVDCRST_MAG73-3814</name>
</gene>
<protein>
    <submittedName>
        <fullName evidence="2">Membrane protein insertion efficiency factor YidD</fullName>
    </submittedName>
</protein>